<gene>
    <name evidence="2" type="ORF">PCE31107_02808</name>
</gene>
<dbReference type="PANTHER" id="PTHR13696">
    <property type="entry name" value="P-LOOP CONTAINING NUCLEOSIDE TRIPHOSPHATE HYDROLASE"/>
    <property type="match status" value="1"/>
</dbReference>
<proteinExistence type="predicted"/>
<accession>A0A5E4VSU0</accession>
<dbReference type="PIRSF" id="PIRSF009320">
    <property type="entry name" value="Nuc_binding_HP_1000"/>
    <property type="match status" value="1"/>
</dbReference>
<dbReference type="InterPro" id="IPR027417">
    <property type="entry name" value="P-loop_NTPase"/>
</dbReference>
<dbReference type="Proteomes" id="UP000396788">
    <property type="component" value="Unassembled WGS sequence"/>
</dbReference>
<evidence type="ECO:0000259" key="1">
    <source>
        <dbReference type="Pfam" id="PF01656"/>
    </source>
</evidence>
<reference evidence="2 3" key="1">
    <citation type="submission" date="2019-08" db="EMBL/GenBank/DDBJ databases">
        <authorList>
            <person name="Peeters C."/>
        </authorList>
    </citation>
    <scope>NUCLEOTIDE SEQUENCE [LARGE SCALE GENOMIC DNA]</scope>
    <source>
        <strain evidence="2 3">LMG 31107</strain>
    </source>
</reference>
<name>A0A5E4VSU0_9BURK</name>
<dbReference type="AlphaFoldDB" id="A0A5E4VSU0"/>
<evidence type="ECO:0000313" key="2">
    <source>
        <dbReference type="EMBL" id="VVE14324.1"/>
    </source>
</evidence>
<organism evidence="2 3">
    <name type="scientific">Pandoraea cepalis</name>
    <dbReference type="NCBI Taxonomy" id="2508294"/>
    <lineage>
        <taxon>Bacteria</taxon>
        <taxon>Pseudomonadati</taxon>
        <taxon>Pseudomonadota</taxon>
        <taxon>Betaproteobacteria</taxon>
        <taxon>Burkholderiales</taxon>
        <taxon>Burkholderiaceae</taxon>
        <taxon>Pandoraea</taxon>
    </lineage>
</organism>
<evidence type="ECO:0000313" key="3">
    <source>
        <dbReference type="Proteomes" id="UP000396788"/>
    </source>
</evidence>
<protein>
    <submittedName>
        <fullName evidence="2">Cobyrinic acid a,c-diamide synthase</fullName>
    </submittedName>
</protein>
<dbReference type="PANTHER" id="PTHR13696:SF96">
    <property type="entry name" value="COBQ_COBB_MIND_PARA NUCLEOTIDE BINDING DOMAIN-CONTAINING PROTEIN"/>
    <property type="match status" value="1"/>
</dbReference>
<sequence>MSAKAEKGEATQGAKAKIIFVTNQKGGSGKSVSVMNLAAGLHKFGARVMVVDIDPQNTIVSWFNNGEDIPFPYSNLAAATDKAPREIEKLMSSYDFIIIDGRPQVDTKVTQMLMISDLVVIPLRPNTMDFGATKVLVDQIHLVREEDNPDLKFAYLLNQVADERRMLFTLCHDEITEKGYPLFKTHIRMRECYPQAYAVGATAYAPHRAFRPAAIEVSALTEEVVEMLGVGDRFGPSKKTKTKGE</sequence>
<dbReference type="CDD" id="cd02042">
    <property type="entry name" value="ParAB_family"/>
    <property type="match status" value="1"/>
</dbReference>
<dbReference type="InterPro" id="IPR002586">
    <property type="entry name" value="CobQ/CobB/MinD/ParA_Nub-bd_dom"/>
</dbReference>
<dbReference type="RefSeq" id="WP_150609181.1">
    <property type="nucleotide sequence ID" value="NZ_CABPRY010000006.1"/>
</dbReference>
<dbReference type="Pfam" id="PF01656">
    <property type="entry name" value="CbiA"/>
    <property type="match status" value="1"/>
</dbReference>
<dbReference type="InterPro" id="IPR050678">
    <property type="entry name" value="DNA_Partitioning_ATPase"/>
</dbReference>
<dbReference type="EMBL" id="CABPRY010000006">
    <property type="protein sequence ID" value="VVE14324.1"/>
    <property type="molecule type" value="Genomic_DNA"/>
</dbReference>
<feature type="domain" description="CobQ/CobB/MinD/ParA nucleotide binding" evidence="1">
    <location>
        <begin position="19"/>
        <end position="200"/>
    </location>
</feature>
<dbReference type="Gene3D" id="3.40.50.300">
    <property type="entry name" value="P-loop containing nucleotide triphosphate hydrolases"/>
    <property type="match status" value="1"/>
</dbReference>
<dbReference type="SUPFAM" id="SSF52540">
    <property type="entry name" value="P-loop containing nucleoside triphosphate hydrolases"/>
    <property type="match status" value="1"/>
</dbReference>